<dbReference type="EnsemblMetazoa" id="CJA22910.1">
    <property type="protein sequence ID" value="CJA22910.1"/>
    <property type="gene ID" value="WBGene00178482"/>
</dbReference>
<reference evidence="1" key="2">
    <citation type="submission" date="2022-06" db="UniProtKB">
        <authorList>
            <consortium name="EnsemblMetazoa"/>
        </authorList>
    </citation>
    <scope>IDENTIFICATION</scope>
    <source>
        <strain evidence="1">DF5081</strain>
    </source>
</reference>
<dbReference type="Pfam" id="PF05380">
    <property type="entry name" value="Peptidase_A17"/>
    <property type="match status" value="1"/>
</dbReference>
<protein>
    <submittedName>
        <fullName evidence="1">Uncharacterized protein</fullName>
    </submittedName>
</protein>
<accession>A0A8R1E6H6</accession>
<name>A0A8R1E6H6_CAEJA</name>
<organism evidence="1 2">
    <name type="scientific">Caenorhabditis japonica</name>
    <dbReference type="NCBI Taxonomy" id="281687"/>
    <lineage>
        <taxon>Eukaryota</taxon>
        <taxon>Metazoa</taxon>
        <taxon>Ecdysozoa</taxon>
        <taxon>Nematoda</taxon>
        <taxon>Chromadorea</taxon>
        <taxon>Rhabditida</taxon>
        <taxon>Rhabditina</taxon>
        <taxon>Rhabditomorpha</taxon>
        <taxon>Rhabditoidea</taxon>
        <taxon>Rhabditidae</taxon>
        <taxon>Peloderinae</taxon>
        <taxon>Caenorhabditis</taxon>
    </lineage>
</organism>
<dbReference type="AlphaFoldDB" id="A0A8R1E6H6"/>
<keyword evidence="2" id="KW-1185">Reference proteome</keyword>
<evidence type="ECO:0000313" key="1">
    <source>
        <dbReference type="EnsemblMetazoa" id="CJA22910.1"/>
    </source>
</evidence>
<evidence type="ECO:0000313" key="2">
    <source>
        <dbReference type="Proteomes" id="UP000005237"/>
    </source>
</evidence>
<sequence length="260" mass="29297">MSKVKPSKEIWTIPKLEMQAFKMGTVNTLKTIQSLQIGNINITESHIFTDSTIALSWVKGATDKKVVGMLVANRLKSIYNTVDQITDLGIPVRFGHVASEDNPADLGTRSCNRDLTDNTLLFNGPIPIGPRHARTYVTVNAPCSIYLRLDSQILPSFSNTPCGQSLKQWVQEHDTFTLDTAVLFDCTVTNDFVKMIQIKEFTMTFLKKRLATGMDTLRKKISGWTGFTDSPTISTEEFRKAREILIKYQQKFITPQQIKS</sequence>
<dbReference type="Proteomes" id="UP000005237">
    <property type="component" value="Unassembled WGS sequence"/>
</dbReference>
<proteinExistence type="predicted"/>
<dbReference type="InterPro" id="IPR008042">
    <property type="entry name" value="Retrotrans_Pao"/>
</dbReference>
<reference evidence="2" key="1">
    <citation type="submission" date="2010-08" db="EMBL/GenBank/DDBJ databases">
        <authorList>
            <consortium name="Caenorhabditis japonica Sequencing Consortium"/>
            <person name="Wilson R.K."/>
        </authorList>
    </citation>
    <scope>NUCLEOTIDE SEQUENCE [LARGE SCALE GENOMIC DNA]</scope>
    <source>
        <strain evidence="2">DF5081</strain>
    </source>
</reference>